<keyword evidence="1" id="KW-0472">Membrane</keyword>
<gene>
    <name evidence="3" type="ORF">A2480_01500</name>
</gene>
<dbReference type="SUPFAM" id="SSF52833">
    <property type="entry name" value="Thioredoxin-like"/>
    <property type="match status" value="1"/>
</dbReference>
<evidence type="ECO:0000313" key="4">
    <source>
        <dbReference type="Proteomes" id="UP000176988"/>
    </source>
</evidence>
<dbReference type="Proteomes" id="UP000176988">
    <property type="component" value="Unassembled WGS sequence"/>
</dbReference>
<accession>A0A1F7WE47</accession>
<dbReference type="PANTHER" id="PTHR34573">
    <property type="entry name" value="VKC DOMAIN-CONTAINING PROTEIN"/>
    <property type="match status" value="1"/>
</dbReference>
<proteinExistence type="predicted"/>
<keyword evidence="1" id="KW-0812">Transmembrane</keyword>
<dbReference type="EMBL" id="MGFG01000018">
    <property type="protein sequence ID" value="OGM01092.1"/>
    <property type="molecule type" value="Genomic_DNA"/>
</dbReference>
<feature type="transmembrane region" description="Helical" evidence="1">
    <location>
        <begin position="6"/>
        <end position="24"/>
    </location>
</feature>
<protein>
    <recommendedName>
        <fullName evidence="2">Thioredoxin domain-containing protein</fullName>
    </recommendedName>
</protein>
<reference evidence="3 4" key="1">
    <citation type="journal article" date="2016" name="Nat. Commun.">
        <title>Thousands of microbial genomes shed light on interconnected biogeochemical processes in an aquifer system.</title>
        <authorList>
            <person name="Anantharaman K."/>
            <person name="Brown C.T."/>
            <person name="Hug L.A."/>
            <person name="Sharon I."/>
            <person name="Castelle C.J."/>
            <person name="Probst A.J."/>
            <person name="Thomas B.C."/>
            <person name="Singh A."/>
            <person name="Wilkins M.J."/>
            <person name="Karaoz U."/>
            <person name="Brodie E.L."/>
            <person name="Williams K.H."/>
            <person name="Hubbard S.S."/>
            <person name="Banfield J.F."/>
        </authorList>
    </citation>
    <scope>NUCLEOTIDE SEQUENCE [LARGE SCALE GENOMIC DNA]</scope>
</reference>
<comment type="caution">
    <text evidence="3">The sequence shown here is derived from an EMBL/GenBank/DDBJ whole genome shotgun (WGS) entry which is preliminary data.</text>
</comment>
<name>A0A1F7WE47_9BACT</name>
<evidence type="ECO:0000313" key="3">
    <source>
        <dbReference type="EMBL" id="OGM01092.1"/>
    </source>
</evidence>
<dbReference type="Pfam" id="PF00085">
    <property type="entry name" value="Thioredoxin"/>
    <property type="match status" value="1"/>
</dbReference>
<dbReference type="PANTHER" id="PTHR34573:SF1">
    <property type="entry name" value="VITAMIN K EPOXIDE REDUCTASE DOMAIN-CONTAINING PROTEIN"/>
    <property type="match status" value="1"/>
</dbReference>
<dbReference type="Gene3D" id="3.40.30.10">
    <property type="entry name" value="Glutaredoxin"/>
    <property type="match status" value="1"/>
</dbReference>
<dbReference type="InterPro" id="IPR036249">
    <property type="entry name" value="Thioredoxin-like_sf"/>
</dbReference>
<keyword evidence="1" id="KW-1133">Transmembrane helix</keyword>
<dbReference type="AlphaFoldDB" id="A0A1F7WE47"/>
<organism evidence="3 4">
    <name type="scientific">Candidatus Uhrbacteria bacterium RIFOXYC2_FULL_47_19</name>
    <dbReference type="NCBI Taxonomy" id="1802424"/>
    <lineage>
        <taxon>Bacteria</taxon>
        <taxon>Candidatus Uhriibacteriota</taxon>
    </lineage>
</organism>
<evidence type="ECO:0000256" key="1">
    <source>
        <dbReference type="SAM" id="Phobius"/>
    </source>
</evidence>
<evidence type="ECO:0000259" key="2">
    <source>
        <dbReference type="Pfam" id="PF00085"/>
    </source>
</evidence>
<sequence length="132" mass="14596">MFRTYILAIIVLVVGVYGVYRLIVRGSVPSTLPPTQEEIAGLADCLTESGAKFYGAYWCSHCERQKEEFGEAASRLPFVECGVEGDVSLQTDVCRDAGITSYPTWVFADGTQKVGEVDFEQLAKLSECPWQE</sequence>
<dbReference type="InterPro" id="IPR013766">
    <property type="entry name" value="Thioredoxin_domain"/>
</dbReference>
<feature type="domain" description="Thioredoxin" evidence="2">
    <location>
        <begin position="53"/>
        <end position="118"/>
    </location>
</feature>
<dbReference type="STRING" id="1802424.A2480_01500"/>